<feature type="signal peptide" evidence="2">
    <location>
        <begin position="1"/>
        <end position="24"/>
    </location>
</feature>
<evidence type="ECO:0000259" key="3">
    <source>
        <dbReference type="Pfam" id="PF00497"/>
    </source>
</evidence>
<dbReference type="OrthoDB" id="7340028at2"/>
<dbReference type="SUPFAM" id="SSF53850">
    <property type="entry name" value="Periplasmic binding protein-like II"/>
    <property type="match status" value="1"/>
</dbReference>
<keyword evidence="5" id="KW-1185">Reference proteome</keyword>
<gene>
    <name evidence="4" type="ORF">DFP90_10779</name>
</gene>
<evidence type="ECO:0000256" key="1">
    <source>
        <dbReference type="ARBA" id="ARBA00022729"/>
    </source>
</evidence>
<dbReference type="Proteomes" id="UP000256845">
    <property type="component" value="Unassembled WGS sequence"/>
</dbReference>
<proteinExistence type="predicted"/>
<name>A0A3D9HHY9_9PROT</name>
<sequence length="268" mass="29233">MLGKKLVPLAALVALMSSVSLTQAAQQVTIYGDNAYPPYSYKEGGEERGIYTAILKEAFAKMGDYEVTIEMVPWKRALSSIEKGDGFALYPPYHRPSLRPWITPYSEPILDETTVVYCREAVIAERAPKSFPDDYKGLVFVNNTGYASGGDAFMALVEAGEIKMQEAKSTQLNLKKMLLGRGDCFINDRLNILSEMKKLEAAGEVKADSEKLAEAATLTVEKGYLGFSGPGAANFPFMGDFLAKFNAIIKEMHASGRIDAIIAEQTGG</sequence>
<dbReference type="RefSeq" id="WP_115937522.1">
    <property type="nucleotide sequence ID" value="NZ_QRDW01000007.1"/>
</dbReference>
<organism evidence="4 5">
    <name type="scientific">Aestuariispira insulae</name>
    <dbReference type="NCBI Taxonomy" id="1461337"/>
    <lineage>
        <taxon>Bacteria</taxon>
        <taxon>Pseudomonadati</taxon>
        <taxon>Pseudomonadota</taxon>
        <taxon>Alphaproteobacteria</taxon>
        <taxon>Rhodospirillales</taxon>
        <taxon>Kiloniellaceae</taxon>
        <taxon>Aestuariispira</taxon>
    </lineage>
</organism>
<dbReference type="Pfam" id="PF00497">
    <property type="entry name" value="SBP_bac_3"/>
    <property type="match status" value="1"/>
</dbReference>
<dbReference type="PANTHER" id="PTHR35936:SF25">
    <property type="entry name" value="ABC TRANSPORTER SUBSTRATE-BINDING PROTEIN"/>
    <property type="match status" value="1"/>
</dbReference>
<reference evidence="4 5" key="1">
    <citation type="submission" date="2018-07" db="EMBL/GenBank/DDBJ databases">
        <title>Genomic Encyclopedia of Type Strains, Phase III (KMG-III): the genomes of soil and plant-associated and newly described type strains.</title>
        <authorList>
            <person name="Whitman W."/>
        </authorList>
    </citation>
    <scope>NUCLEOTIDE SEQUENCE [LARGE SCALE GENOMIC DNA]</scope>
    <source>
        <strain evidence="4 5">CECT 8488</strain>
    </source>
</reference>
<evidence type="ECO:0000256" key="2">
    <source>
        <dbReference type="SAM" id="SignalP"/>
    </source>
</evidence>
<dbReference type="Gene3D" id="3.40.190.10">
    <property type="entry name" value="Periplasmic binding protein-like II"/>
    <property type="match status" value="2"/>
</dbReference>
<evidence type="ECO:0000313" key="4">
    <source>
        <dbReference type="EMBL" id="RED48576.1"/>
    </source>
</evidence>
<dbReference type="PANTHER" id="PTHR35936">
    <property type="entry name" value="MEMBRANE-BOUND LYTIC MUREIN TRANSGLYCOSYLASE F"/>
    <property type="match status" value="1"/>
</dbReference>
<dbReference type="InterPro" id="IPR001638">
    <property type="entry name" value="Solute-binding_3/MltF_N"/>
</dbReference>
<comment type="caution">
    <text evidence="4">The sequence shown here is derived from an EMBL/GenBank/DDBJ whole genome shotgun (WGS) entry which is preliminary data.</text>
</comment>
<feature type="chain" id="PRO_5017790768" evidence="2">
    <location>
        <begin position="25"/>
        <end position="268"/>
    </location>
</feature>
<protein>
    <submittedName>
        <fullName evidence="4">Amino acid ABC transporter substrate-binding protein (PAAT family)</fullName>
    </submittedName>
</protein>
<keyword evidence="1 2" id="KW-0732">Signal</keyword>
<evidence type="ECO:0000313" key="5">
    <source>
        <dbReference type="Proteomes" id="UP000256845"/>
    </source>
</evidence>
<dbReference type="EMBL" id="QRDW01000007">
    <property type="protein sequence ID" value="RED48576.1"/>
    <property type="molecule type" value="Genomic_DNA"/>
</dbReference>
<accession>A0A3D9HHY9</accession>
<feature type="domain" description="Solute-binding protein family 3/N-terminal" evidence="3">
    <location>
        <begin position="29"/>
        <end position="263"/>
    </location>
</feature>
<dbReference type="AlphaFoldDB" id="A0A3D9HHY9"/>